<evidence type="ECO:0000313" key="5">
    <source>
        <dbReference type="EMBL" id="SQB45949.1"/>
    </source>
</evidence>
<reference evidence="4 6" key="1">
    <citation type="submission" date="2016-10" db="EMBL/GenBank/DDBJ databases">
        <authorList>
            <person name="Varghese N."/>
            <person name="Submissions S."/>
        </authorList>
    </citation>
    <scope>NUCLEOTIDE SEQUENCE [LARGE SCALE GENOMIC DNA]</scope>
    <source>
        <strain evidence="4 6">DSM 19299</strain>
    </source>
</reference>
<keyword evidence="6" id="KW-1185">Reference proteome</keyword>
<dbReference type="InterPro" id="IPR013783">
    <property type="entry name" value="Ig-like_fold"/>
</dbReference>
<dbReference type="SMART" id="SM00060">
    <property type="entry name" value="FN3"/>
    <property type="match status" value="1"/>
</dbReference>
<feature type="domain" description="Fibronectin type-III" evidence="3">
    <location>
        <begin position="254"/>
        <end position="349"/>
    </location>
</feature>
<dbReference type="Proteomes" id="UP000199426">
    <property type="component" value="Unassembled WGS sequence"/>
</dbReference>
<name>A0A2X2Z8B8_CHRJE</name>
<evidence type="ECO:0000313" key="6">
    <source>
        <dbReference type="Proteomes" id="UP000199426"/>
    </source>
</evidence>
<dbReference type="STRING" id="445960.SAMN05421542_3449"/>
<dbReference type="Gene3D" id="2.60.120.260">
    <property type="entry name" value="Galactose-binding domain-like"/>
    <property type="match status" value="1"/>
</dbReference>
<feature type="chain" id="PRO_5016888770" evidence="2">
    <location>
        <begin position="37"/>
        <end position="608"/>
    </location>
</feature>
<feature type="signal peptide" evidence="2">
    <location>
        <begin position="1"/>
        <end position="36"/>
    </location>
</feature>
<dbReference type="NCBIfam" id="TIGR04183">
    <property type="entry name" value="Por_Secre_tail"/>
    <property type="match status" value="1"/>
</dbReference>
<evidence type="ECO:0000313" key="4">
    <source>
        <dbReference type="EMBL" id="SDJ40365.1"/>
    </source>
</evidence>
<dbReference type="EMBL" id="FNEG01000005">
    <property type="protein sequence ID" value="SDJ40365.1"/>
    <property type="molecule type" value="Genomic_DNA"/>
</dbReference>
<dbReference type="Gene3D" id="2.60.40.10">
    <property type="entry name" value="Immunoglobulins"/>
    <property type="match status" value="1"/>
</dbReference>
<evidence type="ECO:0000256" key="1">
    <source>
        <dbReference type="ARBA" id="ARBA00022729"/>
    </source>
</evidence>
<dbReference type="Pfam" id="PF18962">
    <property type="entry name" value="Por_Secre_tail"/>
    <property type="match status" value="1"/>
</dbReference>
<evidence type="ECO:0000256" key="2">
    <source>
        <dbReference type="SAM" id="SignalP"/>
    </source>
</evidence>
<sequence>MVFFLIYHPNVNKMTINLFFRALPAIALLSASAMVAQNFQKMPITSGFTADVIANGVGSSSISTTTDVDGVSFAFVARDYKLTSTSSALTYGIPADGIINSVVASTPGLSFQLGNLSGNNSLKLSATGDNGTLVFTNPSAAFKLYMLATSGSGTSIVGATVNFTDNTTQTFSNINLSDWYGGTNFAIQGIGRINRNNDVLDPSSTNPRLYQAVLNIDAANQTKLIQSVTVTKSSGVGIPNVFAFSADAYTDCAAPTTDAATGITANTAQISWTVPASNQTTSYDIYYSTSPTVPANNANPNHSNVTGTSYTLNNLAPSTTHYYWVRANCSTATSKSAWSLVKSFTTLCGTIVPSYTNSFSPFPGNCWTSALSGGDPDTGPTGTSNYWYVNDFLNGSLNPSARMNLYGSSKAGWLKTVAFNLSAGGYKVKFNYGVTEYYGTNSSGMDSDDVVHFLVSNDGGTTWMILQTWDANNAPSNTSNEYTFDLANFVSANTVFAFYGSTGSQNEDLDYNFYVDDFTVEPAQLSTSEVNAPVKKAVVHPNPFKDVLYISDTRDIKSVTVTDTSGRTVKTVEGSVKELDLSRLNSGLYFVTLYFKDGSHSTVKAIKK</sequence>
<accession>A0A2X2Z8B8</accession>
<reference evidence="5 7" key="2">
    <citation type="submission" date="2018-06" db="EMBL/GenBank/DDBJ databases">
        <authorList>
            <consortium name="Pathogen Informatics"/>
            <person name="Doyle S."/>
        </authorList>
    </citation>
    <scope>NUCLEOTIDE SEQUENCE [LARGE SCALE GENOMIC DNA]</scope>
    <source>
        <strain evidence="5 7">NCTC13492</strain>
    </source>
</reference>
<evidence type="ECO:0000259" key="3">
    <source>
        <dbReference type="PROSITE" id="PS50853"/>
    </source>
</evidence>
<dbReference type="PROSITE" id="PS50853">
    <property type="entry name" value="FN3"/>
    <property type="match status" value="1"/>
</dbReference>
<dbReference type="SUPFAM" id="SSF49265">
    <property type="entry name" value="Fibronectin type III"/>
    <property type="match status" value="1"/>
</dbReference>
<proteinExistence type="predicted"/>
<dbReference type="EMBL" id="UAWB01000012">
    <property type="protein sequence ID" value="SQB45949.1"/>
    <property type="molecule type" value="Genomic_DNA"/>
</dbReference>
<dbReference type="Proteomes" id="UP000251670">
    <property type="component" value="Unassembled WGS sequence"/>
</dbReference>
<organism evidence="5 7">
    <name type="scientific">Chryseobacterium jejuense</name>
    <dbReference type="NCBI Taxonomy" id="445960"/>
    <lineage>
        <taxon>Bacteria</taxon>
        <taxon>Pseudomonadati</taxon>
        <taxon>Bacteroidota</taxon>
        <taxon>Flavobacteriia</taxon>
        <taxon>Flavobacteriales</taxon>
        <taxon>Weeksellaceae</taxon>
        <taxon>Chryseobacterium group</taxon>
        <taxon>Chryseobacterium</taxon>
    </lineage>
</organism>
<gene>
    <name evidence="5" type="ORF">NCTC13492_03011</name>
    <name evidence="4" type="ORF">SAMN05421542_3449</name>
</gene>
<keyword evidence="1 2" id="KW-0732">Signal</keyword>
<dbReference type="AlphaFoldDB" id="A0A2X2Z8B8"/>
<dbReference type="Pfam" id="PF00041">
    <property type="entry name" value="fn3"/>
    <property type="match status" value="1"/>
</dbReference>
<evidence type="ECO:0000313" key="7">
    <source>
        <dbReference type="Proteomes" id="UP000251670"/>
    </source>
</evidence>
<protein>
    <submittedName>
        <fullName evidence="4 5">Por secretion system C-terminal sorting domain</fullName>
    </submittedName>
</protein>
<dbReference type="CDD" id="cd00063">
    <property type="entry name" value="FN3"/>
    <property type="match status" value="1"/>
</dbReference>
<dbReference type="InterPro" id="IPR003961">
    <property type="entry name" value="FN3_dom"/>
</dbReference>
<dbReference type="InterPro" id="IPR026444">
    <property type="entry name" value="Secre_tail"/>
</dbReference>
<dbReference type="InterPro" id="IPR036116">
    <property type="entry name" value="FN3_sf"/>
</dbReference>